<proteinExistence type="inferred from homology"/>
<gene>
    <name evidence="8" type="ORF">FRX48_09298</name>
</gene>
<dbReference type="AlphaFoldDB" id="A0A5M8PDM7"/>
<feature type="region of interest" description="Disordered" evidence="6">
    <location>
        <begin position="38"/>
        <end position="78"/>
    </location>
</feature>
<evidence type="ECO:0000256" key="5">
    <source>
        <dbReference type="ARBA" id="ARBA00023136"/>
    </source>
</evidence>
<accession>A0A5M8PDM7</accession>
<dbReference type="GO" id="GO:0030026">
    <property type="term" value="P:intracellular manganese ion homeostasis"/>
    <property type="evidence" value="ECO:0007669"/>
    <property type="project" value="InterPro"/>
</dbReference>
<evidence type="ECO:0000256" key="6">
    <source>
        <dbReference type="SAM" id="MobiDB-lite"/>
    </source>
</evidence>
<keyword evidence="5 7" id="KW-0472">Membrane</keyword>
<name>A0A5M8PDM7_9LECA</name>
<dbReference type="EMBL" id="VXIT01000021">
    <property type="protein sequence ID" value="KAA6407000.1"/>
    <property type="molecule type" value="Genomic_DNA"/>
</dbReference>
<comment type="caution">
    <text evidence="8">The sequence shown here is derived from an EMBL/GenBank/DDBJ whole genome shotgun (WGS) entry which is preliminary data.</text>
</comment>
<dbReference type="PANTHER" id="PTHR31851">
    <property type="entry name" value="FE(2+)/MN(2+) TRANSPORTER PCL1"/>
    <property type="match status" value="1"/>
</dbReference>
<evidence type="ECO:0000256" key="1">
    <source>
        <dbReference type="ARBA" id="ARBA00004127"/>
    </source>
</evidence>
<dbReference type="OrthoDB" id="73465at2759"/>
<evidence type="ECO:0000256" key="2">
    <source>
        <dbReference type="ARBA" id="ARBA00007049"/>
    </source>
</evidence>
<comment type="similarity">
    <text evidence="2">Belongs to the CCC1 family.</text>
</comment>
<organism evidence="8 9">
    <name type="scientific">Lasallia pustulata</name>
    <dbReference type="NCBI Taxonomy" id="136370"/>
    <lineage>
        <taxon>Eukaryota</taxon>
        <taxon>Fungi</taxon>
        <taxon>Dikarya</taxon>
        <taxon>Ascomycota</taxon>
        <taxon>Pezizomycotina</taxon>
        <taxon>Lecanoromycetes</taxon>
        <taxon>OSLEUM clade</taxon>
        <taxon>Umbilicariomycetidae</taxon>
        <taxon>Umbilicariales</taxon>
        <taxon>Umbilicariaceae</taxon>
        <taxon>Lasallia</taxon>
    </lineage>
</organism>
<comment type="subcellular location">
    <subcellularLocation>
        <location evidence="1">Endomembrane system</location>
        <topology evidence="1">Multi-pass membrane protein</topology>
    </subcellularLocation>
</comment>
<feature type="transmembrane region" description="Helical" evidence="7">
    <location>
        <begin position="108"/>
        <end position="132"/>
    </location>
</feature>
<dbReference type="Pfam" id="PF01988">
    <property type="entry name" value="VIT1"/>
    <property type="match status" value="1"/>
</dbReference>
<evidence type="ECO:0000256" key="3">
    <source>
        <dbReference type="ARBA" id="ARBA00022692"/>
    </source>
</evidence>
<dbReference type="Proteomes" id="UP000324767">
    <property type="component" value="Unassembled WGS sequence"/>
</dbReference>
<evidence type="ECO:0000313" key="8">
    <source>
        <dbReference type="EMBL" id="KAA6407000.1"/>
    </source>
</evidence>
<dbReference type="InterPro" id="IPR008217">
    <property type="entry name" value="Ccc1_fam"/>
</dbReference>
<dbReference type="GO" id="GO:0005384">
    <property type="term" value="F:manganese ion transmembrane transporter activity"/>
    <property type="evidence" value="ECO:0007669"/>
    <property type="project" value="InterPro"/>
</dbReference>
<keyword evidence="4 7" id="KW-1133">Transmembrane helix</keyword>
<keyword evidence="3 7" id="KW-0812">Transmembrane</keyword>
<protein>
    <submittedName>
        <fullName evidence="8">Uncharacterized protein</fullName>
    </submittedName>
</protein>
<dbReference type="GO" id="GO:0012505">
    <property type="term" value="C:endomembrane system"/>
    <property type="evidence" value="ECO:0007669"/>
    <property type="project" value="UniProtKB-SubCell"/>
</dbReference>
<evidence type="ECO:0000256" key="7">
    <source>
        <dbReference type="SAM" id="Phobius"/>
    </source>
</evidence>
<evidence type="ECO:0000313" key="9">
    <source>
        <dbReference type="Proteomes" id="UP000324767"/>
    </source>
</evidence>
<evidence type="ECO:0000256" key="4">
    <source>
        <dbReference type="ARBA" id="ARBA00022989"/>
    </source>
</evidence>
<sequence>MSLVFLKRIVFGSHSEPSRSRETARSYRLYKKDLEIGTATTHSSSSSSSSQHDEPLLSKSEGIFDPDPRPPTRSSTRIISDATIGLSDGLTVPFALSAGLSALGNTKVVIYAGIAELIAGAISMGLGGYLAARSEA</sequence>
<reference evidence="8 9" key="1">
    <citation type="submission" date="2019-09" db="EMBL/GenBank/DDBJ databases">
        <title>The hologenome of the rock-dwelling lichen Lasallia pustulata.</title>
        <authorList>
            <person name="Greshake Tzovaras B."/>
            <person name="Segers F."/>
            <person name="Bicker A."/>
            <person name="Dal Grande F."/>
            <person name="Otte J."/>
            <person name="Hankeln T."/>
            <person name="Schmitt I."/>
            <person name="Ebersberger I."/>
        </authorList>
    </citation>
    <scope>NUCLEOTIDE SEQUENCE [LARGE SCALE GENOMIC DNA]</scope>
    <source>
        <strain evidence="8">A1-1</strain>
    </source>
</reference>